<feature type="transmembrane region" description="Helical" evidence="6">
    <location>
        <begin position="652"/>
        <end position="676"/>
    </location>
</feature>
<feature type="transmembrane region" description="Helical" evidence="6">
    <location>
        <begin position="248"/>
        <end position="270"/>
    </location>
</feature>
<evidence type="ECO:0000256" key="3">
    <source>
        <dbReference type="ARBA" id="ARBA00022692"/>
    </source>
</evidence>
<feature type="transmembrane region" description="Helical" evidence="6">
    <location>
        <begin position="602"/>
        <end position="625"/>
    </location>
</feature>
<organism evidence="8 9">
    <name type="scientific">Winogradskya consettensis</name>
    <dbReference type="NCBI Taxonomy" id="113560"/>
    <lineage>
        <taxon>Bacteria</taxon>
        <taxon>Bacillati</taxon>
        <taxon>Actinomycetota</taxon>
        <taxon>Actinomycetes</taxon>
        <taxon>Micromonosporales</taxon>
        <taxon>Micromonosporaceae</taxon>
        <taxon>Winogradskya</taxon>
    </lineage>
</organism>
<evidence type="ECO:0000256" key="1">
    <source>
        <dbReference type="ARBA" id="ARBA00004651"/>
    </source>
</evidence>
<proteinExistence type="predicted"/>
<sequence length="725" mass="74774">MLKLAVKNLRAGSVIATLVALAAGVMILMSMGTLVESGLRYHPEPHKYAHADVVVAHQSITFTSKDFDGETTSETLPLPEGGRLPADLAGKIRAVPGVTAVEEDPDAIAVTGSGIVEPVRRLAKEAGVEAYTGNDRGLLEQPEGAATRSLLIQIGGSFGGYVVLLIIFVVAGTVGLSVRHRRRDLALLRAVAATPGQVRRMIVAESALLGVVASVIGIPAGVFATGWVHDELAARGFLPGSFPMSHGVVAAAAAAGLTVLVAVCAALIAARRVTAIRPAEALGEVSIEPARSGKVRLVFGLLTLAGAVTASTFAVSGSGEAALTGALGMLYLFVLAVALLAPWINAFAARLLTPVLRATFGTSGYLAAANLRANSKGMATVLTALVLSVGFGGSVWFLQNNLERGAADDRAEGVLADFAMVAPGGLPPAAAEQTAAIPGVRAVTAIRRTAVLVKVFDGAEQVEAQAIDPRSASETLDLGVREGSLQDLTSTSIAVSRMRADTQHWKIGDQVKLWLGDGTPITVRVAAIYDRGLGFGDVTLNRETVAGHTRTGRDDQLLISTDDGSSLAPAVARYPGSSIVSAAGLNGKVAKDLALGAWLNRLLIGVMVGYAALAAANTMIMAALARRRELSLLRLVGVTRRQIRNMVHAEQAGLLGVALVVGVAIAGATLTAVVHSLTGDPVPYVPPLGWVTVLGGATLLALVATILPIGRLLRVSPLEHLGTKE</sequence>
<evidence type="ECO:0000256" key="2">
    <source>
        <dbReference type="ARBA" id="ARBA00022475"/>
    </source>
</evidence>
<protein>
    <recommendedName>
        <fullName evidence="7">ABC3 transporter permease C-terminal domain-containing protein</fullName>
    </recommendedName>
</protein>
<keyword evidence="3 6" id="KW-0812">Transmembrane</keyword>
<feature type="domain" description="ABC3 transporter permease C-terminal" evidence="7">
    <location>
        <begin position="603"/>
        <end position="717"/>
    </location>
</feature>
<dbReference type="RefSeq" id="WP_213002820.1">
    <property type="nucleotide sequence ID" value="NZ_BAAATW010000006.1"/>
</dbReference>
<keyword evidence="2" id="KW-1003">Cell membrane</keyword>
<dbReference type="PANTHER" id="PTHR30287">
    <property type="entry name" value="MEMBRANE COMPONENT OF PREDICTED ABC SUPERFAMILY METABOLITE UPTAKE TRANSPORTER"/>
    <property type="match status" value="1"/>
</dbReference>
<dbReference type="EMBL" id="BOQP01000052">
    <property type="protein sequence ID" value="GIM83106.1"/>
    <property type="molecule type" value="Genomic_DNA"/>
</dbReference>
<feature type="domain" description="ABC3 transporter permease C-terminal" evidence="7">
    <location>
        <begin position="158"/>
        <end position="276"/>
    </location>
</feature>
<reference evidence="8" key="1">
    <citation type="submission" date="2021-03" db="EMBL/GenBank/DDBJ databases">
        <title>Whole genome shotgun sequence of Actinoplanes consettensis NBRC 14913.</title>
        <authorList>
            <person name="Komaki H."/>
            <person name="Tamura T."/>
        </authorList>
    </citation>
    <scope>NUCLEOTIDE SEQUENCE</scope>
    <source>
        <strain evidence="8">NBRC 14913</strain>
    </source>
</reference>
<evidence type="ECO:0000256" key="4">
    <source>
        <dbReference type="ARBA" id="ARBA00022989"/>
    </source>
</evidence>
<dbReference type="Pfam" id="PF02687">
    <property type="entry name" value="FtsX"/>
    <property type="match status" value="2"/>
</dbReference>
<feature type="transmembrane region" description="Helical" evidence="6">
    <location>
        <begin position="379"/>
        <end position="398"/>
    </location>
</feature>
<keyword evidence="5 6" id="KW-0472">Membrane</keyword>
<keyword evidence="9" id="KW-1185">Reference proteome</keyword>
<dbReference type="InterPro" id="IPR003838">
    <property type="entry name" value="ABC3_permease_C"/>
</dbReference>
<accession>A0A919VYL8</accession>
<evidence type="ECO:0000259" key="7">
    <source>
        <dbReference type="Pfam" id="PF02687"/>
    </source>
</evidence>
<dbReference type="AlphaFoldDB" id="A0A919VYL8"/>
<dbReference type="InterPro" id="IPR038766">
    <property type="entry name" value="Membrane_comp_ABC_pdt"/>
</dbReference>
<gene>
    <name evidence="8" type="ORF">Aco04nite_84970</name>
</gene>
<evidence type="ECO:0000256" key="5">
    <source>
        <dbReference type="ARBA" id="ARBA00023136"/>
    </source>
</evidence>
<comment type="subcellular location">
    <subcellularLocation>
        <location evidence="1">Cell membrane</location>
        <topology evidence="1">Multi-pass membrane protein</topology>
    </subcellularLocation>
</comment>
<evidence type="ECO:0000313" key="9">
    <source>
        <dbReference type="Proteomes" id="UP000680865"/>
    </source>
</evidence>
<dbReference type="Proteomes" id="UP000680865">
    <property type="component" value="Unassembled WGS sequence"/>
</dbReference>
<evidence type="ECO:0000256" key="6">
    <source>
        <dbReference type="SAM" id="Phobius"/>
    </source>
</evidence>
<feature type="transmembrane region" description="Helical" evidence="6">
    <location>
        <begin position="207"/>
        <end position="228"/>
    </location>
</feature>
<comment type="caution">
    <text evidence="8">The sequence shown here is derived from an EMBL/GenBank/DDBJ whole genome shotgun (WGS) entry which is preliminary data.</text>
</comment>
<feature type="transmembrane region" description="Helical" evidence="6">
    <location>
        <begin position="158"/>
        <end position="178"/>
    </location>
</feature>
<feature type="transmembrane region" description="Helical" evidence="6">
    <location>
        <begin position="12"/>
        <end position="35"/>
    </location>
</feature>
<evidence type="ECO:0000313" key="8">
    <source>
        <dbReference type="EMBL" id="GIM83106.1"/>
    </source>
</evidence>
<feature type="transmembrane region" description="Helical" evidence="6">
    <location>
        <begin position="688"/>
        <end position="709"/>
    </location>
</feature>
<name>A0A919VYL8_9ACTN</name>
<keyword evidence="4 6" id="KW-1133">Transmembrane helix</keyword>
<dbReference type="PANTHER" id="PTHR30287:SF1">
    <property type="entry name" value="INNER MEMBRANE PROTEIN"/>
    <property type="match status" value="1"/>
</dbReference>
<feature type="transmembrane region" description="Helical" evidence="6">
    <location>
        <begin position="321"/>
        <end position="344"/>
    </location>
</feature>
<dbReference type="GO" id="GO:0005886">
    <property type="term" value="C:plasma membrane"/>
    <property type="evidence" value="ECO:0007669"/>
    <property type="project" value="UniProtKB-SubCell"/>
</dbReference>
<feature type="transmembrane region" description="Helical" evidence="6">
    <location>
        <begin position="297"/>
        <end position="315"/>
    </location>
</feature>